<gene>
    <name evidence="2" type="ORF">IscW_ISCW005285</name>
</gene>
<dbReference type="AlphaFoldDB" id="B7PM96"/>
<evidence type="ECO:0000313" key="4">
    <source>
        <dbReference type="Proteomes" id="UP000001555"/>
    </source>
</evidence>
<protein>
    <submittedName>
        <fullName evidence="2 3">Uncharacterized protein</fullName>
    </submittedName>
</protein>
<name>B7PM96_IXOSC</name>
<feature type="compositionally biased region" description="Basic and acidic residues" evidence="1">
    <location>
        <begin position="16"/>
        <end position="29"/>
    </location>
</feature>
<evidence type="ECO:0000313" key="2">
    <source>
        <dbReference type="EMBL" id="EEC07718.1"/>
    </source>
</evidence>
<feature type="region of interest" description="Disordered" evidence="1">
    <location>
        <begin position="1"/>
        <end position="56"/>
    </location>
</feature>
<dbReference type="PaxDb" id="6945-B7PM96"/>
<reference evidence="2 4" key="1">
    <citation type="submission" date="2008-03" db="EMBL/GenBank/DDBJ databases">
        <title>Annotation of Ixodes scapularis.</title>
        <authorList>
            <consortium name="Ixodes scapularis Genome Project Consortium"/>
            <person name="Caler E."/>
            <person name="Hannick L.I."/>
            <person name="Bidwell S."/>
            <person name="Joardar V."/>
            <person name="Thiagarajan M."/>
            <person name="Amedeo P."/>
            <person name="Galinsky K.J."/>
            <person name="Schobel S."/>
            <person name="Inman J."/>
            <person name="Hostetler J."/>
            <person name="Miller J."/>
            <person name="Hammond M."/>
            <person name="Megy K."/>
            <person name="Lawson D."/>
            <person name="Kodira C."/>
            <person name="Sutton G."/>
            <person name="Meyer J."/>
            <person name="Hill C.A."/>
            <person name="Birren B."/>
            <person name="Nene V."/>
            <person name="Collins F."/>
            <person name="Alarcon-Chaidez F."/>
            <person name="Wikel S."/>
            <person name="Strausberg R."/>
        </authorList>
    </citation>
    <scope>NUCLEOTIDE SEQUENCE [LARGE SCALE GENOMIC DNA]</scope>
    <source>
        <strain evidence="4">Wikel</strain>
        <strain evidence="2">Wikel colony</strain>
    </source>
</reference>
<dbReference type="VEuPathDB" id="VectorBase:ISCI005285"/>
<evidence type="ECO:0000313" key="3">
    <source>
        <dbReference type="EnsemblMetazoa" id="ISCW005285-PA"/>
    </source>
</evidence>
<proteinExistence type="predicted"/>
<dbReference type="EMBL" id="ABJB010252436">
    <property type="status" value="NOT_ANNOTATED_CDS"/>
    <property type="molecule type" value="Genomic_DNA"/>
</dbReference>
<evidence type="ECO:0000256" key="1">
    <source>
        <dbReference type="SAM" id="MobiDB-lite"/>
    </source>
</evidence>
<dbReference type="EMBL" id="DS746404">
    <property type="protein sequence ID" value="EEC07718.1"/>
    <property type="molecule type" value="Genomic_DNA"/>
</dbReference>
<dbReference type="VEuPathDB" id="VectorBase:ISCW005285"/>
<organism>
    <name type="scientific">Ixodes scapularis</name>
    <name type="common">Black-legged tick</name>
    <name type="synonym">Deer tick</name>
    <dbReference type="NCBI Taxonomy" id="6945"/>
    <lineage>
        <taxon>Eukaryota</taxon>
        <taxon>Metazoa</taxon>
        <taxon>Ecdysozoa</taxon>
        <taxon>Arthropoda</taxon>
        <taxon>Chelicerata</taxon>
        <taxon>Arachnida</taxon>
        <taxon>Acari</taxon>
        <taxon>Parasitiformes</taxon>
        <taxon>Ixodida</taxon>
        <taxon>Ixodoidea</taxon>
        <taxon>Ixodidae</taxon>
        <taxon>Ixodinae</taxon>
        <taxon>Ixodes</taxon>
    </lineage>
</organism>
<dbReference type="Proteomes" id="UP000001555">
    <property type="component" value="Unassembled WGS sequence"/>
</dbReference>
<dbReference type="EnsemblMetazoa" id="ISCW005285-RA">
    <property type="protein sequence ID" value="ISCW005285-PA"/>
    <property type="gene ID" value="ISCW005285"/>
</dbReference>
<reference evidence="3" key="2">
    <citation type="submission" date="2020-05" db="UniProtKB">
        <authorList>
            <consortium name="EnsemblMetazoa"/>
        </authorList>
    </citation>
    <scope>IDENTIFICATION</scope>
    <source>
        <strain evidence="3">wikel</strain>
    </source>
</reference>
<dbReference type="InParanoid" id="B7PM96"/>
<keyword evidence="4" id="KW-1185">Reference proteome</keyword>
<accession>B7PM96</accession>
<dbReference type="HOGENOM" id="CLU_2515158_0_0_1"/>
<sequence>MTEFRLTPQLASTGGHTKEDPRRVDKAGDEPAPPGQHDAAAKALRTPPMTGDNRGRARADVCRCYGAPLLSLRVLGVRFAAVCVR</sequence>